<sequence>MADLTMHIPAKNKHWHMSGRRQCDETTPSDPPLREAKEGRDSIAINVFILRATGWYKDVLSIKSALATSQFSWFAASRTQLIVAPTDSPLLTKSRADVGYAAPDEDDVRLLGGAFRK</sequence>
<reference evidence="2" key="1">
    <citation type="submission" date="2018-03" db="EMBL/GenBank/DDBJ databases">
        <authorList>
            <person name="Guldener U."/>
        </authorList>
    </citation>
    <scope>NUCLEOTIDE SEQUENCE</scope>
</reference>
<evidence type="ECO:0000313" key="3">
    <source>
        <dbReference type="Proteomes" id="UP001187734"/>
    </source>
</evidence>
<accession>A0AAE8SKX7</accession>
<protein>
    <submittedName>
        <fullName evidence="2">Uncharacterized protein</fullName>
    </submittedName>
</protein>
<evidence type="ECO:0000313" key="2">
    <source>
        <dbReference type="EMBL" id="SPJ81532.1"/>
    </source>
</evidence>
<name>A0AAE8SKX7_9HYPO</name>
<dbReference type="AlphaFoldDB" id="A0AAE8SKX7"/>
<gene>
    <name evidence="2" type="ORF">FTOL_08937</name>
</gene>
<keyword evidence="3" id="KW-1185">Reference proteome</keyword>
<comment type="caution">
    <text evidence="2">The sequence shown here is derived from an EMBL/GenBank/DDBJ whole genome shotgun (WGS) entry which is preliminary data.</text>
</comment>
<organism evidence="2 3">
    <name type="scientific">Fusarium torulosum</name>
    <dbReference type="NCBI Taxonomy" id="33205"/>
    <lineage>
        <taxon>Eukaryota</taxon>
        <taxon>Fungi</taxon>
        <taxon>Dikarya</taxon>
        <taxon>Ascomycota</taxon>
        <taxon>Pezizomycotina</taxon>
        <taxon>Sordariomycetes</taxon>
        <taxon>Hypocreomycetidae</taxon>
        <taxon>Hypocreales</taxon>
        <taxon>Nectriaceae</taxon>
        <taxon>Fusarium</taxon>
    </lineage>
</organism>
<feature type="region of interest" description="Disordered" evidence="1">
    <location>
        <begin position="14"/>
        <end position="37"/>
    </location>
</feature>
<dbReference type="Proteomes" id="UP001187734">
    <property type="component" value="Unassembled WGS sequence"/>
</dbReference>
<dbReference type="EMBL" id="ONZP01000321">
    <property type="protein sequence ID" value="SPJ81532.1"/>
    <property type="molecule type" value="Genomic_DNA"/>
</dbReference>
<evidence type="ECO:0000256" key="1">
    <source>
        <dbReference type="SAM" id="MobiDB-lite"/>
    </source>
</evidence>
<proteinExistence type="predicted"/>